<dbReference type="AlphaFoldDB" id="A0A4V6BFB7"/>
<evidence type="ECO:0000313" key="4">
    <source>
        <dbReference type="Proteomes" id="UP000034832"/>
    </source>
</evidence>
<dbReference type="OrthoDB" id="7195851at2"/>
<keyword evidence="1" id="KW-0732">Signal</keyword>
<dbReference type="RefSeq" id="WP_052753809.1">
    <property type="nucleotide sequence ID" value="NZ_LBIA02000001.1"/>
</dbReference>
<evidence type="ECO:0000259" key="2">
    <source>
        <dbReference type="PROSITE" id="PS51208"/>
    </source>
</evidence>
<dbReference type="SMART" id="SM00869">
    <property type="entry name" value="Autotransporter"/>
    <property type="match status" value="1"/>
</dbReference>
<accession>A0A4V6BFB7</accession>
<sequence length="629" mass="65343">MESDRRNEQSPFAPARCGRLRNALRRHWLCGAALMALSAPASAQTIDTMPAWNGTSALGYWGAGGSGTFGQTITAPTQSTLTEFSFNLIYNSSGPPHSQYQAFVYRWDSVNGYTTGPALFTSGVMTAPGAMAFTEVTFNTGRVTLTPGQQYVLFITTKSVVQGGSAQYSMAQVAGGGAYAGGMMVWNNGANFSDLATTTWSSLLSRDFAFTAVFAPSTLRSQLLTGTPINPTNVAGGIDKFLASGAPTGGFLVLTGLAPAQLPGALTQLSGENGTAVQQGGVQLMNQYLSVLTDPTAANRGGVGGGNNGAMGYAPERSAATANLPRSIASAYAMTSKAPSLQANATSRWNVWGSAFGGSNKTSGDAVTVGSHDVRSNAGGFAAGADYRFSPDTRAGFSLAGGTTSWSLAGGLGDGRSDVLLAGVYGTHNFGAAYVSGAASYGTYWTSSSRTVSVVGTDTLQADFNAQNFGGRVEGGYRMQMPIAFHVTPYAAVQVQGFRTPSYGETATSGSAQFALNYEARTTTAVRSELGGRIDKAWLATGGSVFNVFGKAAWAHDEVSDPRLNVSFVSLPVASFAVNGATPARDLALTTAGAEWRFGNGVSVMAKFDGEFAERSQTYAGTARLRYAW</sequence>
<dbReference type="InterPro" id="IPR036709">
    <property type="entry name" value="Autotransporte_beta_dom_sf"/>
</dbReference>
<gene>
    <name evidence="3" type="ORF">YH63_015195</name>
</gene>
<dbReference type="Gene3D" id="2.40.128.130">
    <property type="entry name" value="Autotransporter beta-domain"/>
    <property type="match status" value="1"/>
</dbReference>
<feature type="signal peptide" evidence="1">
    <location>
        <begin position="1"/>
        <end position="43"/>
    </location>
</feature>
<feature type="domain" description="Autotransporter" evidence="2">
    <location>
        <begin position="344"/>
        <end position="629"/>
    </location>
</feature>
<protein>
    <submittedName>
        <fullName evidence="3">Autotransporter outer membrane beta-barrel domain-containing protein</fullName>
    </submittedName>
</protein>
<comment type="caution">
    <text evidence="3">The sequence shown here is derived from an EMBL/GenBank/DDBJ whole genome shotgun (WGS) entry which is preliminary data.</text>
</comment>
<dbReference type="SUPFAM" id="SSF103515">
    <property type="entry name" value="Autotransporter"/>
    <property type="match status" value="1"/>
</dbReference>
<dbReference type="Proteomes" id="UP000034832">
    <property type="component" value="Unassembled WGS sequence"/>
</dbReference>
<proteinExistence type="predicted"/>
<dbReference type="InterPro" id="IPR005546">
    <property type="entry name" value="Autotransporte_beta"/>
</dbReference>
<dbReference type="Pfam" id="PF03797">
    <property type="entry name" value="Autotransporter"/>
    <property type="match status" value="1"/>
</dbReference>
<reference evidence="3" key="1">
    <citation type="submission" date="2019-04" db="EMBL/GenBank/DDBJ databases">
        <title>Whole genome sequencing of cave bacteria.</title>
        <authorList>
            <person name="Gan H.M."/>
            <person name="Barton H."/>
            <person name="Savka M.A."/>
        </authorList>
    </citation>
    <scope>NUCLEOTIDE SEQUENCE [LARGE SCALE GENOMIC DNA]</scope>
    <source>
        <strain evidence="3">LC387</strain>
    </source>
</reference>
<feature type="chain" id="PRO_5020662802" evidence="1">
    <location>
        <begin position="44"/>
        <end position="629"/>
    </location>
</feature>
<name>A0A4V6BFB7_9BRAD</name>
<evidence type="ECO:0000313" key="3">
    <source>
        <dbReference type="EMBL" id="TKT72663.1"/>
    </source>
</evidence>
<keyword evidence="4" id="KW-1185">Reference proteome</keyword>
<dbReference type="PROSITE" id="PS51208">
    <property type="entry name" value="AUTOTRANSPORTER"/>
    <property type="match status" value="1"/>
</dbReference>
<organism evidence="3 4">
    <name type="scientific">Afipia massiliensis</name>
    <dbReference type="NCBI Taxonomy" id="211460"/>
    <lineage>
        <taxon>Bacteria</taxon>
        <taxon>Pseudomonadati</taxon>
        <taxon>Pseudomonadota</taxon>
        <taxon>Alphaproteobacteria</taxon>
        <taxon>Hyphomicrobiales</taxon>
        <taxon>Nitrobacteraceae</taxon>
        <taxon>Afipia</taxon>
    </lineage>
</organism>
<dbReference type="EMBL" id="LBIA02000001">
    <property type="protein sequence ID" value="TKT72663.1"/>
    <property type="molecule type" value="Genomic_DNA"/>
</dbReference>
<evidence type="ECO:0000256" key="1">
    <source>
        <dbReference type="SAM" id="SignalP"/>
    </source>
</evidence>